<dbReference type="PROSITE" id="PS51257">
    <property type="entry name" value="PROKAR_LIPOPROTEIN"/>
    <property type="match status" value="1"/>
</dbReference>
<dbReference type="Proteomes" id="UP000198717">
    <property type="component" value="Unassembled WGS sequence"/>
</dbReference>
<name>A0A511HKE9_9BACT</name>
<dbReference type="EMBL" id="BJVY01000042">
    <property type="protein sequence ID" value="GEL74046.1"/>
    <property type="molecule type" value="Genomic_DNA"/>
</dbReference>
<feature type="chain" id="PRO_5023098974" description="Lipoprotein" evidence="1">
    <location>
        <begin position="23"/>
        <end position="93"/>
    </location>
</feature>
<feature type="signal peptide" evidence="1">
    <location>
        <begin position="1"/>
        <end position="22"/>
    </location>
</feature>
<keyword evidence="4" id="KW-1185">Reference proteome</keyword>
<proteinExistence type="predicted"/>
<evidence type="ECO:0000256" key="1">
    <source>
        <dbReference type="SAM" id="SignalP"/>
    </source>
</evidence>
<evidence type="ECO:0000313" key="4">
    <source>
        <dbReference type="Proteomes" id="UP000198717"/>
    </source>
</evidence>
<reference evidence="3 4" key="1">
    <citation type="submission" date="2016-10" db="EMBL/GenBank/DDBJ databases">
        <authorList>
            <person name="Varghese N."/>
            <person name="Submissions S."/>
        </authorList>
    </citation>
    <scope>NUCLEOTIDE SEQUENCE [LARGE SCALE GENOMIC DNA]</scope>
    <source>
        <strain evidence="3 4">DSM 2260</strain>
    </source>
</reference>
<protein>
    <recommendedName>
        <fullName evidence="6">Lipoprotein</fullName>
    </recommendedName>
</protein>
<sequence length="93" mass="10046">MPQNRATLMCIAALLMAGCGGAMDEATAEPSTTESASQALYPEYDPDIHCLVSSQYVSCGSGPTMYAYYSPDWGYYINRDVCGRNGPVICPLY</sequence>
<evidence type="ECO:0000313" key="5">
    <source>
        <dbReference type="Proteomes" id="UP000321224"/>
    </source>
</evidence>
<comment type="caution">
    <text evidence="2">The sequence shown here is derived from an EMBL/GenBank/DDBJ whole genome shotgun (WGS) entry which is preliminary data.</text>
</comment>
<dbReference type="AlphaFoldDB" id="A0A511HKE9"/>
<evidence type="ECO:0008006" key="6">
    <source>
        <dbReference type="Google" id="ProtNLM"/>
    </source>
</evidence>
<dbReference type="RefSeq" id="WP_090493480.1">
    <property type="nucleotide sequence ID" value="NZ_BJVY01000042.1"/>
</dbReference>
<evidence type="ECO:0000313" key="2">
    <source>
        <dbReference type="EMBL" id="GEL74046.1"/>
    </source>
</evidence>
<reference evidence="2 5" key="2">
    <citation type="submission" date="2019-07" db="EMBL/GenBank/DDBJ databases">
        <title>Whole genome shotgun sequence of Myxococcus virescens NBRC 100334.</title>
        <authorList>
            <person name="Hosoyama A."/>
            <person name="Uohara A."/>
            <person name="Ohji S."/>
            <person name="Ichikawa N."/>
        </authorList>
    </citation>
    <scope>NUCLEOTIDE SEQUENCE [LARGE SCALE GENOMIC DNA]</scope>
    <source>
        <strain evidence="2 5">NBRC 100334</strain>
    </source>
</reference>
<gene>
    <name evidence="2" type="ORF">MVI01_58300</name>
    <name evidence="3" type="ORF">SAMN04488504_114120</name>
</gene>
<accession>A0A511HKE9</accession>
<dbReference type="Proteomes" id="UP000321224">
    <property type="component" value="Unassembled WGS sequence"/>
</dbReference>
<evidence type="ECO:0000313" key="3">
    <source>
        <dbReference type="EMBL" id="SDE90245.1"/>
    </source>
</evidence>
<keyword evidence="1" id="KW-0732">Signal</keyword>
<organism evidence="2 5">
    <name type="scientific">Myxococcus virescens</name>
    <dbReference type="NCBI Taxonomy" id="83456"/>
    <lineage>
        <taxon>Bacteria</taxon>
        <taxon>Pseudomonadati</taxon>
        <taxon>Myxococcota</taxon>
        <taxon>Myxococcia</taxon>
        <taxon>Myxococcales</taxon>
        <taxon>Cystobacterineae</taxon>
        <taxon>Myxococcaceae</taxon>
        <taxon>Myxococcus</taxon>
    </lineage>
</organism>
<dbReference type="EMBL" id="FNAJ01000014">
    <property type="protein sequence ID" value="SDE90245.1"/>
    <property type="molecule type" value="Genomic_DNA"/>
</dbReference>